<evidence type="ECO:0000313" key="4">
    <source>
        <dbReference type="WBParaSite" id="EN70_9638"/>
    </source>
</evidence>
<organism evidence="3 4">
    <name type="scientific">Loa loa</name>
    <name type="common">Eye worm</name>
    <name type="synonym">Filaria loa</name>
    <dbReference type="NCBI Taxonomy" id="7209"/>
    <lineage>
        <taxon>Eukaryota</taxon>
        <taxon>Metazoa</taxon>
        <taxon>Ecdysozoa</taxon>
        <taxon>Nematoda</taxon>
        <taxon>Chromadorea</taxon>
        <taxon>Rhabditida</taxon>
        <taxon>Spirurina</taxon>
        <taxon>Spiruromorpha</taxon>
        <taxon>Filarioidea</taxon>
        <taxon>Onchocercidae</taxon>
        <taxon>Loa</taxon>
    </lineage>
</organism>
<dbReference type="eggNOG" id="KOG3720">
    <property type="taxonomic scope" value="Eukaryota"/>
</dbReference>
<dbReference type="Proteomes" id="UP000095285">
    <property type="component" value="Unassembled WGS sequence"/>
</dbReference>
<dbReference type="GO" id="GO:0003993">
    <property type="term" value="F:acid phosphatase activity"/>
    <property type="evidence" value="ECO:0007669"/>
    <property type="project" value="UniProtKB-EC"/>
</dbReference>
<dbReference type="CDD" id="cd07061">
    <property type="entry name" value="HP_HAP_like"/>
    <property type="match status" value="1"/>
</dbReference>
<accession>A0A1I7W4Q8</accession>
<dbReference type="InterPro" id="IPR029033">
    <property type="entry name" value="His_PPase_superfam"/>
</dbReference>
<dbReference type="AlphaFoldDB" id="A0A1I7W4Q8"/>
<name>A0A1I7W4Q8_LOALO</name>
<dbReference type="PROSITE" id="PS00616">
    <property type="entry name" value="HIS_ACID_PHOSPHAT_1"/>
    <property type="match status" value="1"/>
</dbReference>
<dbReference type="InterPro" id="IPR000560">
    <property type="entry name" value="His_Pase_clade-2"/>
</dbReference>
<dbReference type="WBParaSite" id="EN70_9638">
    <property type="protein sequence ID" value="EN70_9638"/>
    <property type="gene ID" value="EN70_9638"/>
</dbReference>
<dbReference type="PANTHER" id="PTHR11567">
    <property type="entry name" value="ACID PHOSPHATASE-RELATED"/>
    <property type="match status" value="1"/>
</dbReference>
<dbReference type="Gene3D" id="3.40.50.1240">
    <property type="entry name" value="Phosphoglycerate mutase-like"/>
    <property type="match status" value="1"/>
</dbReference>
<protein>
    <submittedName>
        <fullName evidence="4">Lysosomal acid phosphatase</fullName>
    </submittedName>
</protein>
<evidence type="ECO:0000256" key="2">
    <source>
        <dbReference type="ARBA" id="ARBA00005375"/>
    </source>
</evidence>
<dbReference type="InterPro" id="IPR033379">
    <property type="entry name" value="Acid_Pase_AS"/>
</dbReference>
<dbReference type="SUPFAM" id="SSF53254">
    <property type="entry name" value="Phosphoglycerate mutase-like"/>
    <property type="match status" value="1"/>
</dbReference>
<dbReference type="InterPro" id="IPR050645">
    <property type="entry name" value="Histidine_acid_phosphatase"/>
</dbReference>
<dbReference type="Pfam" id="PF00328">
    <property type="entry name" value="His_Phos_2"/>
    <property type="match status" value="1"/>
</dbReference>
<comment type="catalytic activity">
    <reaction evidence="1">
        <text>a phosphate monoester + H2O = an alcohol + phosphate</text>
        <dbReference type="Rhea" id="RHEA:15017"/>
        <dbReference type="ChEBI" id="CHEBI:15377"/>
        <dbReference type="ChEBI" id="CHEBI:30879"/>
        <dbReference type="ChEBI" id="CHEBI:43474"/>
        <dbReference type="ChEBI" id="CHEBI:67140"/>
        <dbReference type="EC" id="3.1.3.2"/>
    </reaction>
</comment>
<sequence length="381" mass="44739">MTNQKQEIPELLFVHILWRHGDRGPLVMYPNDPYNESVWPNGRGELTEIGMRQLFKVGKRFYQQYINCTPPFLSKNYHNKEIYVRSTDFNRTITSAMAVLAGMFPNGISGKDYPKESDWPHGWIPIPVHTVEFKHDRTGNPFHHCIRAELLEKEGYQSNDFREITAKYQDLLAYLSNMTGYKRLQPDERFSFLLDTLIVERFHNLKLPEWFTEKIEKEMKILRAEIRKYRLGSGKYFGPKSKLIRLRGGVILNAIIDKLQRKWECINDDSIKCIWYKHIKFYGLSAHDVTVSALLVALGVNSENMDIHDPQYGATVYSELYRFHNQPYVKFLYSNIYSDEPKSITHLLRGCPATSDLCPLEKFIDEQKDYLPIDIEKECHQ</sequence>
<evidence type="ECO:0000256" key="1">
    <source>
        <dbReference type="ARBA" id="ARBA00000032"/>
    </source>
</evidence>
<reference evidence="3" key="1">
    <citation type="submission" date="2012-04" db="EMBL/GenBank/DDBJ databases">
        <title>The Genome Sequence of Loa loa.</title>
        <authorList>
            <consortium name="The Broad Institute Genome Sequencing Platform"/>
            <consortium name="Broad Institute Genome Sequencing Center for Infectious Disease"/>
            <person name="Nutman T.B."/>
            <person name="Fink D.L."/>
            <person name="Russ C."/>
            <person name="Young S."/>
            <person name="Zeng Q."/>
            <person name="Gargeya S."/>
            <person name="Alvarado L."/>
            <person name="Berlin A."/>
            <person name="Chapman S.B."/>
            <person name="Chen Z."/>
            <person name="Freedman E."/>
            <person name="Gellesch M."/>
            <person name="Goldberg J."/>
            <person name="Griggs A."/>
            <person name="Gujja S."/>
            <person name="Heilman E.R."/>
            <person name="Heiman D."/>
            <person name="Howarth C."/>
            <person name="Mehta T."/>
            <person name="Neiman D."/>
            <person name="Pearson M."/>
            <person name="Roberts A."/>
            <person name="Saif S."/>
            <person name="Shea T."/>
            <person name="Shenoy N."/>
            <person name="Sisk P."/>
            <person name="Stolte C."/>
            <person name="Sykes S."/>
            <person name="White J."/>
            <person name="Yandava C."/>
            <person name="Haas B."/>
            <person name="Henn M.R."/>
            <person name="Nusbaum C."/>
            <person name="Birren B."/>
        </authorList>
    </citation>
    <scope>NUCLEOTIDE SEQUENCE [LARGE SCALE GENOMIC DNA]</scope>
</reference>
<dbReference type="PANTHER" id="PTHR11567:SF198">
    <property type="entry name" value="HISTIDINE ACID PHOSPHATASE"/>
    <property type="match status" value="1"/>
</dbReference>
<keyword evidence="3" id="KW-1185">Reference proteome</keyword>
<evidence type="ECO:0000313" key="3">
    <source>
        <dbReference type="Proteomes" id="UP000095285"/>
    </source>
</evidence>
<comment type="similarity">
    <text evidence="2">Belongs to the histidine acid phosphatase family.</text>
</comment>
<proteinExistence type="inferred from homology"/>
<reference evidence="4" key="2">
    <citation type="submission" date="2016-11" db="UniProtKB">
        <authorList>
            <consortium name="WormBaseParasite"/>
        </authorList>
    </citation>
    <scope>IDENTIFICATION</scope>
</reference>